<keyword evidence="4" id="KW-1185">Reference proteome</keyword>
<reference evidence="3 4" key="1">
    <citation type="submission" date="2020-06" db="EMBL/GenBank/DDBJ databases">
        <authorList>
            <person name="Li R."/>
            <person name="Bekaert M."/>
        </authorList>
    </citation>
    <scope>NUCLEOTIDE SEQUENCE [LARGE SCALE GENOMIC DNA]</scope>
    <source>
        <strain evidence="4">wild</strain>
    </source>
</reference>
<dbReference type="OrthoDB" id="6046700at2759"/>
<dbReference type="Gene3D" id="2.120.10.30">
    <property type="entry name" value="TolB, C-terminal domain"/>
    <property type="match status" value="1"/>
</dbReference>
<accession>A0A6J8CYD9</accession>
<keyword evidence="1" id="KW-0862">Zinc</keyword>
<evidence type="ECO:0000256" key="1">
    <source>
        <dbReference type="PROSITE-ProRule" id="PRU00024"/>
    </source>
</evidence>
<evidence type="ECO:0000313" key="4">
    <source>
        <dbReference type="Proteomes" id="UP000507470"/>
    </source>
</evidence>
<dbReference type="SUPFAM" id="SSF101898">
    <property type="entry name" value="NHL repeat"/>
    <property type="match status" value="1"/>
</dbReference>
<evidence type="ECO:0000259" key="2">
    <source>
        <dbReference type="PROSITE" id="PS50119"/>
    </source>
</evidence>
<dbReference type="EMBL" id="CACVKT020006132">
    <property type="protein sequence ID" value="CAC5399930.1"/>
    <property type="molecule type" value="Genomic_DNA"/>
</dbReference>
<dbReference type="InterPro" id="IPR047153">
    <property type="entry name" value="TRIM45/56/19-like"/>
</dbReference>
<dbReference type="GO" id="GO:0005654">
    <property type="term" value="C:nucleoplasm"/>
    <property type="evidence" value="ECO:0007669"/>
    <property type="project" value="TreeGrafter"/>
</dbReference>
<keyword evidence="1" id="KW-0863">Zinc-finger</keyword>
<protein>
    <recommendedName>
        <fullName evidence="2">B box-type domain-containing protein</fullName>
    </recommendedName>
</protein>
<dbReference type="InterPro" id="IPR011042">
    <property type="entry name" value="6-blade_b-propeller_TolB-like"/>
</dbReference>
<dbReference type="AlphaFoldDB" id="A0A6J8CYD9"/>
<keyword evidence="1" id="KW-0479">Metal-binding</keyword>
<evidence type="ECO:0000313" key="3">
    <source>
        <dbReference type="EMBL" id="CAC5399930.1"/>
    </source>
</evidence>
<dbReference type="GO" id="GO:0008270">
    <property type="term" value="F:zinc ion binding"/>
    <property type="evidence" value="ECO:0007669"/>
    <property type="project" value="UniProtKB-KW"/>
</dbReference>
<sequence length="561" mass="63933">MEAAFQEQCCSICELQHLTNKAEEWCPECDEYLCSNCKTHHKLQKATRRHETVGMFDLKELPSFVSAIKIECDAHHENYEYFCPKHEVPICVICAEEHTKCGQFTILRKLEGTKTSPGMVKLEKNIRDIQQNLEIFLQNRQSNLLNLKDQQASCREKVKEIRLKIDRHLDKLEKTVIDKIDNSYIKHKSEMEQIINNLSAHKMKIEAIQNIIDKIKEHASEIQIFLSIQDIQKEIKEEGTQIVTIGQYKLLEIELLFIPTIICTSGIILESFGELKINTNPADINFVRQEDSEAQLFMPGTNKKLIDQISITKKLGFTLPTILGEVKVEYCCNTDEGLLLLTDGGKKSRIIVLESNGTLVCEIPLQHIPHDVISFNKTLYVSSFSSMTLTSIDFETTEVKQIIKTGHNCDALALAGDKILLHLHNFEYKIYDLNLIEVGKIPIRMEFAPSLSYCDEKIYFAQWKENTVYCHNMAGIMIWKFQNEDIRAPSGIAIDSYGNVFVTGAFSKNIAVISPNGEHSRNLLNLADVLSYPTAVHYNQSSKQLIVSSNTSKNILVYYAS</sequence>
<organism evidence="3 4">
    <name type="scientific">Mytilus coruscus</name>
    <name type="common">Sea mussel</name>
    <dbReference type="NCBI Taxonomy" id="42192"/>
    <lineage>
        <taxon>Eukaryota</taxon>
        <taxon>Metazoa</taxon>
        <taxon>Spiralia</taxon>
        <taxon>Lophotrochozoa</taxon>
        <taxon>Mollusca</taxon>
        <taxon>Bivalvia</taxon>
        <taxon>Autobranchia</taxon>
        <taxon>Pteriomorphia</taxon>
        <taxon>Mytilida</taxon>
        <taxon>Mytiloidea</taxon>
        <taxon>Mytilidae</taxon>
        <taxon>Mytilinae</taxon>
        <taxon>Mytilus</taxon>
    </lineage>
</organism>
<dbReference type="Gene3D" id="3.30.160.60">
    <property type="entry name" value="Classic Zinc Finger"/>
    <property type="match status" value="1"/>
</dbReference>
<dbReference type="PANTHER" id="PTHR25462">
    <property type="entry name" value="BONUS, ISOFORM C-RELATED"/>
    <property type="match status" value="1"/>
</dbReference>
<proteinExistence type="predicted"/>
<name>A0A6J8CYD9_MYTCO</name>
<dbReference type="GO" id="GO:0061630">
    <property type="term" value="F:ubiquitin protein ligase activity"/>
    <property type="evidence" value="ECO:0007669"/>
    <property type="project" value="TreeGrafter"/>
</dbReference>
<dbReference type="SUPFAM" id="SSF57845">
    <property type="entry name" value="B-box zinc-binding domain"/>
    <property type="match status" value="1"/>
</dbReference>
<dbReference type="Proteomes" id="UP000507470">
    <property type="component" value="Unassembled WGS sequence"/>
</dbReference>
<gene>
    <name evidence="3" type="ORF">MCOR_34152</name>
</gene>
<dbReference type="InterPro" id="IPR000315">
    <property type="entry name" value="Znf_B-box"/>
</dbReference>
<dbReference type="CDD" id="cd19757">
    <property type="entry name" value="Bbox1"/>
    <property type="match status" value="1"/>
</dbReference>
<dbReference type="PANTHER" id="PTHR25462:SF296">
    <property type="entry name" value="MEIOTIC P26, ISOFORM F"/>
    <property type="match status" value="1"/>
</dbReference>
<dbReference type="PROSITE" id="PS50119">
    <property type="entry name" value="ZF_BBOX"/>
    <property type="match status" value="1"/>
</dbReference>
<feature type="domain" description="B box-type" evidence="2">
    <location>
        <begin position="8"/>
        <end position="55"/>
    </location>
</feature>